<organism evidence="6 7">
    <name type="scientific">Nitrobacter hamburgensis (strain DSM 10229 / NCIMB 13809 / X14)</name>
    <dbReference type="NCBI Taxonomy" id="323097"/>
    <lineage>
        <taxon>Bacteria</taxon>
        <taxon>Pseudomonadati</taxon>
        <taxon>Pseudomonadota</taxon>
        <taxon>Alphaproteobacteria</taxon>
        <taxon>Hyphomicrobiales</taxon>
        <taxon>Nitrobacteraceae</taxon>
        <taxon>Nitrobacter</taxon>
    </lineage>
</organism>
<dbReference type="STRING" id="323097.Nham_2700"/>
<reference evidence="6 7" key="1">
    <citation type="submission" date="2006-03" db="EMBL/GenBank/DDBJ databases">
        <title>Complete sequence of chromosome of Nitrobacter hamburgensis X14.</title>
        <authorList>
            <consortium name="US DOE Joint Genome Institute"/>
            <person name="Copeland A."/>
            <person name="Lucas S."/>
            <person name="Lapidus A."/>
            <person name="Barry K."/>
            <person name="Detter J.C."/>
            <person name="Glavina del Rio T."/>
            <person name="Hammon N."/>
            <person name="Israni S."/>
            <person name="Dalin E."/>
            <person name="Tice H."/>
            <person name="Pitluck S."/>
            <person name="Chain P."/>
            <person name="Malfatti S."/>
            <person name="Shin M."/>
            <person name="Vergez L."/>
            <person name="Schmutz J."/>
            <person name="Larimer F."/>
            <person name="Land M."/>
            <person name="Hauser L."/>
            <person name="Kyrpides N."/>
            <person name="Ivanova N."/>
            <person name="Ward B."/>
            <person name="Arp D."/>
            <person name="Klotz M."/>
            <person name="Stein L."/>
            <person name="O'Mullan G."/>
            <person name="Starkenburg S."/>
            <person name="Sayavedra L."/>
            <person name="Poret-Peterson A.T."/>
            <person name="Gentry M.E."/>
            <person name="Bruce D."/>
            <person name="Richardson P."/>
        </authorList>
    </citation>
    <scope>NUCLEOTIDE SEQUENCE [LARGE SCALE GENOMIC DNA]</scope>
    <source>
        <strain evidence="7">DSM 10229 / NCIMB 13809 / X14</strain>
    </source>
</reference>
<dbReference type="eggNOG" id="COG0845">
    <property type="taxonomic scope" value="Bacteria"/>
</dbReference>
<dbReference type="Gene3D" id="1.10.287.470">
    <property type="entry name" value="Helix hairpin bin"/>
    <property type="match status" value="1"/>
</dbReference>
<dbReference type="Gene3D" id="2.40.30.170">
    <property type="match status" value="1"/>
</dbReference>
<dbReference type="RefSeq" id="WP_011511145.1">
    <property type="nucleotide sequence ID" value="NC_007964.1"/>
</dbReference>
<keyword evidence="3" id="KW-0472">Membrane</keyword>
<dbReference type="PANTHER" id="PTHR30469">
    <property type="entry name" value="MULTIDRUG RESISTANCE PROTEIN MDTA"/>
    <property type="match status" value="1"/>
</dbReference>
<dbReference type="InterPro" id="IPR058792">
    <property type="entry name" value="Beta-barrel_RND_2"/>
</dbReference>
<dbReference type="AlphaFoldDB" id="Q1QJW8"/>
<dbReference type="NCBIfam" id="TIGR01730">
    <property type="entry name" value="RND_mfp"/>
    <property type="match status" value="1"/>
</dbReference>
<feature type="compositionally biased region" description="Polar residues" evidence="2">
    <location>
        <begin position="1"/>
        <end position="10"/>
    </location>
</feature>
<dbReference type="Gene3D" id="2.40.50.100">
    <property type="match status" value="1"/>
</dbReference>
<keyword evidence="7" id="KW-1185">Reference proteome</keyword>
<dbReference type="EMBL" id="CP000319">
    <property type="protein sequence ID" value="ABE63479.1"/>
    <property type="molecule type" value="Genomic_DNA"/>
</dbReference>
<dbReference type="HOGENOM" id="CLU_018816_1_2_5"/>
<sequence length="403" mass="43227">MTVTRQGSTGDKTDVSARDLSGKSHARPVRMRRWFIVIGLLLAVLVAGLVGFNAFRAHMIAQFFANNKPPPVTISAVEAKSEVLPNLQRAVGSLAAVHQVNVTSDVNGRITDILFTAGSHVIKGTPLVQLFDKPDQGDLASFKAQATVARLALERAQQLKARQVGPQVTVDQAQAAFDQANAGIAKTEAIISQKLVRAPFDGVLGVRQVEVGQFLTAGTQIVSLTDLSTLYANFTVTEKDSGRLKVGQTVRVSVDAYPGKEFDGKITTIEPQISTDTRNIRVQATITNPGDILKPGMFANVIVVLPDKPAVITVPETAVEYTLYGDSVYLIKEKKEDDGKTSLTAERTFVRTGDRIHGRAVIEKGLKPGDKVAAVGQLKLQSGAAVEISQDPLPPIPEKPPLN</sequence>
<dbReference type="KEGG" id="nha:Nham_2700"/>
<dbReference type="Gene3D" id="2.40.420.20">
    <property type="match status" value="1"/>
</dbReference>
<accession>Q1QJW8</accession>
<dbReference type="FunFam" id="2.40.30.170:FF:000010">
    <property type="entry name" value="Efflux RND transporter periplasmic adaptor subunit"/>
    <property type="match status" value="1"/>
</dbReference>
<comment type="similarity">
    <text evidence="1">Belongs to the membrane fusion protein (MFP) (TC 8.A.1) family.</text>
</comment>
<keyword evidence="3" id="KW-1133">Transmembrane helix</keyword>
<dbReference type="FunFam" id="1.10.287.470:FF:000018">
    <property type="entry name" value="Efflux RND transporter periplasmic adaptor subunit"/>
    <property type="match status" value="1"/>
</dbReference>
<feature type="compositionally biased region" description="Basic and acidic residues" evidence="2">
    <location>
        <begin position="11"/>
        <end position="22"/>
    </location>
</feature>
<evidence type="ECO:0000256" key="2">
    <source>
        <dbReference type="SAM" id="MobiDB-lite"/>
    </source>
</evidence>
<keyword evidence="3" id="KW-0812">Transmembrane</keyword>
<evidence type="ECO:0000256" key="1">
    <source>
        <dbReference type="ARBA" id="ARBA00009477"/>
    </source>
</evidence>
<proteinExistence type="inferred from homology"/>
<feature type="domain" description="CusB-like beta-barrel" evidence="5">
    <location>
        <begin position="232"/>
        <end position="302"/>
    </location>
</feature>
<dbReference type="Proteomes" id="UP000001953">
    <property type="component" value="Chromosome"/>
</dbReference>
<evidence type="ECO:0000256" key="3">
    <source>
        <dbReference type="SAM" id="Phobius"/>
    </source>
</evidence>
<feature type="domain" description="Multidrug resistance protein MdtA-like barrel-sandwich hybrid" evidence="4">
    <location>
        <begin position="99"/>
        <end position="223"/>
    </location>
</feature>
<feature type="region of interest" description="Disordered" evidence="2">
    <location>
        <begin position="1"/>
        <end position="22"/>
    </location>
</feature>
<dbReference type="Pfam" id="PF25917">
    <property type="entry name" value="BSH_RND"/>
    <property type="match status" value="1"/>
</dbReference>
<evidence type="ECO:0000259" key="4">
    <source>
        <dbReference type="Pfam" id="PF25917"/>
    </source>
</evidence>
<dbReference type="SUPFAM" id="SSF111369">
    <property type="entry name" value="HlyD-like secretion proteins"/>
    <property type="match status" value="1"/>
</dbReference>
<gene>
    <name evidence="6" type="ordered locus">Nham_2700</name>
</gene>
<protein>
    <submittedName>
        <fullName evidence="6">Secretion protein HlyD</fullName>
    </submittedName>
</protein>
<dbReference type="GO" id="GO:1990281">
    <property type="term" value="C:efflux pump complex"/>
    <property type="evidence" value="ECO:0007669"/>
    <property type="project" value="TreeGrafter"/>
</dbReference>
<dbReference type="Pfam" id="PF25954">
    <property type="entry name" value="Beta-barrel_RND_2"/>
    <property type="match status" value="1"/>
</dbReference>
<dbReference type="InterPro" id="IPR058625">
    <property type="entry name" value="MdtA-like_BSH"/>
</dbReference>
<dbReference type="GO" id="GO:0015562">
    <property type="term" value="F:efflux transmembrane transporter activity"/>
    <property type="evidence" value="ECO:0007669"/>
    <property type="project" value="TreeGrafter"/>
</dbReference>
<evidence type="ECO:0000259" key="5">
    <source>
        <dbReference type="Pfam" id="PF25954"/>
    </source>
</evidence>
<dbReference type="OrthoDB" id="9806939at2"/>
<name>Q1QJW8_NITHX</name>
<dbReference type="PANTHER" id="PTHR30469:SF29">
    <property type="entry name" value="BLR2860 PROTEIN"/>
    <property type="match status" value="1"/>
</dbReference>
<evidence type="ECO:0000313" key="7">
    <source>
        <dbReference type="Proteomes" id="UP000001953"/>
    </source>
</evidence>
<dbReference type="InterPro" id="IPR006143">
    <property type="entry name" value="RND_pump_MFP"/>
</dbReference>
<feature type="transmembrane region" description="Helical" evidence="3">
    <location>
        <begin position="34"/>
        <end position="55"/>
    </location>
</feature>
<evidence type="ECO:0000313" key="6">
    <source>
        <dbReference type="EMBL" id="ABE63479.1"/>
    </source>
</evidence>